<protein>
    <recommendedName>
        <fullName evidence="2">Toxin-antitoxin system antitoxin subunit</fullName>
    </recommendedName>
</protein>
<dbReference type="Gene3D" id="1.20.120.330">
    <property type="entry name" value="Nucleotidyltransferases domain 2"/>
    <property type="match status" value="1"/>
</dbReference>
<organism evidence="1">
    <name type="scientific">hydrothermal vent metagenome</name>
    <dbReference type="NCBI Taxonomy" id="652676"/>
    <lineage>
        <taxon>unclassified sequences</taxon>
        <taxon>metagenomes</taxon>
        <taxon>ecological metagenomes</taxon>
    </lineage>
</organism>
<proteinExistence type="predicted"/>
<evidence type="ECO:0008006" key="2">
    <source>
        <dbReference type="Google" id="ProtNLM"/>
    </source>
</evidence>
<gene>
    <name evidence="1" type="ORF">MNBD_GAMMA18-957</name>
</gene>
<dbReference type="AlphaFoldDB" id="A0A3B0ZB05"/>
<name>A0A3B0ZB05_9ZZZZ</name>
<evidence type="ECO:0000313" key="1">
    <source>
        <dbReference type="EMBL" id="VAW86170.1"/>
    </source>
</evidence>
<reference evidence="1" key="1">
    <citation type="submission" date="2018-06" db="EMBL/GenBank/DDBJ databases">
        <authorList>
            <person name="Zhirakovskaya E."/>
        </authorList>
    </citation>
    <scope>NUCLEOTIDE SEQUENCE</scope>
</reference>
<dbReference type="EMBL" id="UOFP01000127">
    <property type="protein sequence ID" value="VAW86170.1"/>
    <property type="molecule type" value="Genomic_DNA"/>
</dbReference>
<accession>A0A3B0ZB05</accession>
<sequence>MIAETFQTLALHIDRANRAYDEVTTFSDTLSAQSLDDFDKVKVIDSFIFRFIKIQDLMGNKLFRELLDALGEYQSSMSMLDILDRLEKLKLLNSAEQWMDFRNLRNVLTHEYPDNRDELLEGIRVALNIFPDIKQINKILFTYAKEKGLLKS</sequence>
<dbReference type="SUPFAM" id="SSF81593">
    <property type="entry name" value="Nucleotidyltransferase substrate binding subunit/domain"/>
    <property type="match status" value="1"/>
</dbReference>